<evidence type="ECO:0000313" key="2">
    <source>
        <dbReference type="EMBL" id="CAA9553175.1"/>
    </source>
</evidence>
<feature type="region of interest" description="Disordered" evidence="1">
    <location>
        <begin position="1"/>
        <end position="103"/>
    </location>
</feature>
<accession>A0A6J4UMG0</accession>
<feature type="non-terminal residue" evidence="2">
    <location>
        <position position="103"/>
    </location>
</feature>
<proteinExistence type="predicted"/>
<reference evidence="2" key="1">
    <citation type="submission" date="2020-02" db="EMBL/GenBank/DDBJ databases">
        <authorList>
            <person name="Meier V. D."/>
        </authorList>
    </citation>
    <scope>NUCLEOTIDE SEQUENCE</scope>
    <source>
        <strain evidence="2">AVDCRST_MAG59</strain>
    </source>
</reference>
<feature type="compositionally biased region" description="Basic residues" evidence="1">
    <location>
        <begin position="75"/>
        <end position="85"/>
    </location>
</feature>
<protein>
    <submittedName>
        <fullName evidence="2">Hemoglobin-like protein HbO</fullName>
    </submittedName>
</protein>
<sequence>DRRVHPLRDRRAPPGRLRGGLRRRPGGPPPLAPLPRLGAGALRRGPRPIHAADRVGLGRGPPPGVPPEPRVPGLLRRHRPLRRRHPGDAPLRANAGPERGGGV</sequence>
<dbReference type="EMBL" id="CADCWF010000121">
    <property type="protein sequence ID" value="CAA9553175.1"/>
    <property type="molecule type" value="Genomic_DNA"/>
</dbReference>
<feature type="non-terminal residue" evidence="2">
    <location>
        <position position="1"/>
    </location>
</feature>
<feature type="compositionally biased region" description="Low complexity" evidence="1">
    <location>
        <begin position="34"/>
        <end position="43"/>
    </location>
</feature>
<gene>
    <name evidence="2" type="ORF">AVDCRST_MAG59-1933</name>
</gene>
<feature type="compositionally biased region" description="Basic and acidic residues" evidence="1">
    <location>
        <begin position="1"/>
        <end position="12"/>
    </location>
</feature>
<dbReference type="AlphaFoldDB" id="A0A6J4UMG0"/>
<organism evidence="2">
    <name type="scientific">uncultured Thermomicrobiales bacterium</name>
    <dbReference type="NCBI Taxonomy" id="1645740"/>
    <lineage>
        <taxon>Bacteria</taxon>
        <taxon>Pseudomonadati</taxon>
        <taxon>Thermomicrobiota</taxon>
        <taxon>Thermomicrobia</taxon>
        <taxon>Thermomicrobiales</taxon>
        <taxon>environmental samples</taxon>
    </lineage>
</organism>
<feature type="compositionally biased region" description="Pro residues" evidence="1">
    <location>
        <begin position="60"/>
        <end position="70"/>
    </location>
</feature>
<name>A0A6J4UMG0_9BACT</name>
<evidence type="ECO:0000256" key="1">
    <source>
        <dbReference type="SAM" id="MobiDB-lite"/>
    </source>
</evidence>